<feature type="transmembrane region" description="Helical" evidence="1">
    <location>
        <begin position="12"/>
        <end position="35"/>
    </location>
</feature>
<feature type="transmembrane region" description="Helical" evidence="1">
    <location>
        <begin position="143"/>
        <end position="160"/>
    </location>
</feature>
<feature type="transmembrane region" description="Helical" evidence="1">
    <location>
        <begin position="294"/>
        <end position="320"/>
    </location>
</feature>
<name>A0A2D3NXI6_9FUSO</name>
<evidence type="ECO:0000313" key="2">
    <source>
        <dbReference type="EMBL" id="ATV60123.1"/>
    </source>
</evidence>
<evidence type="ECO:0000313" key="3">
    <source>
        <dbReference type="Proteomes" id="UP000230056"/>
    </source>
</evidence>
<feature type="transmembrane region" description="Helical" evidence="1">
    <location>
        <begin position="99"/>
        <end position="123"/>
    </location>
</feature>
<keyword evidence="1" id="KW-1133">Transmembrane helix</keyword>
<accession>A0A2D3NXI6</accession>
<feature type="transmembrane region" description="Helical" evidence="1">
    <location>
        <begin position="47"/>
        <end position="68"/>
    </location>
</feature>
<dbReference type="RefSeq" id="WP_100025383.1">
    <property type="nucleotide sequence ID" value="NZ_CP024699.1"/>
</dbReference>
<keyword evidence="1" id="KW-0472">Membrane</keyword>
<keyword evidence="1" id="KW-0812">Transmembrane</keyword>
<sequence length="321" mass="37518">MLNFKSLSKILFNILKVIVYGFLILFSFICIIALYQIYTEKDGFNRGMALIFLIVFSVFLSLTMCNLLKTFLLLCSKKVNITEKLFERKYFKSLDKFEFILKIVLKIILRVLAYLFVFFLIGINIVSVADENARDRGTFPLEAIQLLTVAALIALLIMLFKDLKKIYIFLSEKYKALPVFNKKVQENVIKVKTKIKEQLKKIKDKKYSFKDFITKLNSKINIKFLSKFTELLEDKTNFLKEKLFQERYEIFLNEKADKFLIGAYQVLSALCILAFCSIFISILGILIYKTLVFLFYLFGVIFTLLIGAIASFPYILFLFFL</sequence>
<evidence type="ECO:0000256" key="1">
    <source>
        <dbReference type="SAM" id="Phobius"/>
    </source>
</evidence>
<proteinExistence type="predicted"/>
<gene>
    <name evidence="2" type="ORF">CTM72_10625</name>
</gene>
<dbReference type="Proteomes" id="UP000230056">
    <property type="component" value="Chromosome"/>
</dbReference>
<dbReference type="EMBL" id="CP024699">
    <property type="protein sequence ID" value="ATV60123.1"/>
    <property type="molecule type" value="Genomic_DNA"/>
</dbReference>
<dbReference type="AlphaFoldDB" id="A0A2D3NXI6"/>
<protein>
    <submittedName>
        <fullName evidence="2">Uncharacterized protein</fullName>
    </submittedName>
</protein>
<reference evidence="2 3" key="1">
    <citation type="submission" date="2017-11" db="EMBL/GenBank/DDBJ databases">
        <title>Genome sequencing of Fusobacterium periodonticum KCOM 1261.</title>
        <authorList>
            <person name="Kook J.-K."/>
            <person name="Park S.-N."/>
            <person name="Lim Y.K."/>
        </authorList>
    </citation>
    <scope>NUCLEOTIDE SEQUENCE [LARGE SCALE GENOMIC DNA]</scope>
    <source>
        <strain evidence="2 3">KCOM 1261</strain>
    </source>
</reference>
<organism evidence="2 3">
    <name type="scientific">Fusobacterium pseudoperiodonticum</name>
    <dbReference type="NCBI Taxonomy" id="2663009"/>
    <lineage>
        <taxon>Bacteria</taxon>
        <taxon>Fusobacteriati</taxon>
        <taxon>Fusobacteriota</taxon>
        <taxon>Fusobacteriia</taxon>
        <taxon>Fusobacteriales</taxon>
        <taxon>Fusobacteriaceae</taxon>
        <taxon>Fusobacterium</taxon>
    </lineage>
</organism>
<feature type="transmembrane region" description="Helical" evidence="1">
    <location>
        <begin position="266"/>
        <end position="288"/>
    </location>
</feature>